<dbReference type="Pfam" id="PF04025">
    <property type="entry name" value="RemA-like"/>
    <property type="match status" value="1"/>
</dbReference>
<sequence length="82" mass="9236">MYLHLGQDVIVNERTIVGVFDMDNSTVSRHTRAFLARAQREGRVVNVSLELPKSFIVCEENGRETVYISQISTATLLRRAVG</sequence>
<reference evidence="1" key="2">
    <citation type="submission" date="2021-04" db="EMBL/GenBank/DDBJ databases">
        <authorList>
            <person name="Gilroy R."/>
        </authorList>
    </citation>
    <scope>NUCLEOTIDE SEQUENCE</scope>
    <source>
        <strain evidence="1">CHK185-1770</strain>
    </source>
</reference>
<dbReference type="AlphaFoldDB" id="A0A9D2SG19"/>
<gene>
    <name evidence="1" type="ORF">H9710_07075</name>
</gene>
<reference evidence="1" key="1">
    <citation type="journal article" date="2021" name="PeerJ">
        <title>Extensive microbial diversity within the chicken gut microbiome revealed by metagenomics and culture.</title>
        <authorList>
            <person name="Gilroy R."/>
            <person name="Ravi A."/>
            <person name="Getino M."/>
            <person name="Pursley I."/>
            <person name="Horton D.L."/>
            <person name="Alikhan N.F."/>
            <person name="Baker D."/>
            <person name="Gharbi K."/>
            <person name="Hall N."/>
            <person name="Watson M."/>
            <person name="Adriaenssens E.M."/>
            <person name="Foster-Nyarko E."/>
            <person name="Jarju S."/>
            <person name="Secka A."/>
            <person name="Antonio M."/>
            <person name="Oren A."/>
            <person name="Chaudhuri R.R."/>
            <person name="La Ragione R."/>
            <person name="Hildebrand F."/>
            <person name="Pallen M.J."/>
        </authorList>
    </citation>
    <scope>NUCLEOTIDE SEQUENCE</scope>
    <source>
        <strain evidence="1">CHK185-1770</strain>
    </source>
</reference>
<comment type="caution">
    <text evidence="1">The sequence shown here is derived from an EMBL/GenBank/DDBJ whole genome shotgun (WGS) entry which is preliminary data.</text>
</comment>
<dbReference type="NCBIfam" id="NF046065">
    <property type="entry name" value="MtxRegRemB"/>
    <property type="match status" value="1"/>
</dbReference>
<accession>A0A9D2SG19</accession>
<protein>
    <submittedName>
        <fullName evidence="1">DUF370 domain-containing protein</fullName>
    </submittedName>
</protein>
<name>A0A9D2SG19_9FIRM</name>
<proteinExistence type="predicted"/>
<evidence type="ECO:0000313" key="1">
    <source>
        <dbReference type="EMBL" id="HJB98326.1"/>
    </source>
</evidence>
<dbReference type="EMBL" id="DWXG01000053">
    <property type="protein sequence ID" value="HJB98326.1"/>
    <property type="molecule type" value="Genomic_DNA"/>
</dbReference>
<evidence type="ECO:0000313" key="2">
    <source>
        <dbReference type="Proteomes" id="UP000826793"/>
    </source>
</evidence>
<dbReference type="Proteomes" id="UP000826793">
    <property type="component" value="Unassembled WGS sequence"/>
</dbReference>
<organism evidence="1 2">
    <name type="scientific">Candidatus Acutalibacter pullicola</name>
    <dbReference type="NCBI Taxonomy" id="2838417"/>
    <lineage>
        <taxon>Bacteria</taxon>
        <taxon>Bacillati</taxon>
        <taxon>Bacillota</taxon>
        <taxon>Clostridia</taxon>
        <taxon>Eubacteriales</taxon>
        <taxon>Acutalibacteraceae</taxon>
        <taxon>Acutalibacter</taxon>
    </lineage>
</organism>
<dbReference type="InterPro" id="IPR007169">
    <property type="entry name" value="RemA-like"/>
</dbReference>